<reference evidence="2" key="1">
    <citation type="submission" date="2016-06" db="EMBL/GenBank/DDBJ databases">
        <authorList>
            <person name="Varghese N."/>
            <person name="Submissions Spin"/>
        </authorList>
    </citation>
    <scope>NUCLEOTIDE SEQUENCE [LARGE SCALE GENOMIC DNA]</scope>
    <source>
        <strain evidence="2">DSM 45794</strain>
    </source>
</reference>
<protein>
    <recommendedName>
        <fullName evidence="3">Excreted virulence factor EspC, type VII ESX diderm</fullName>
    </recommendedName>
</protein>
<evidence type="ECO:0000313" key="1">
    <source>
        <dbReference type="EMBL" id="SBT68509.1"/>
    </source>
</evidence>
<proteinExistence type="predicted"/>
<organism evidence="1 2">
    <name type="scientific">Micromonospora sediminicola</name>
    <dbReference type="NCBI Taxonomy" id="946078"/>
    <lineage>
        <taxon>Bacteria</taxon>
        <taxon>Bacillati</taxon>
        <taxon>Actinomycetota</taxon>
        <taxon>Actinomycetes</taxon>
        <taxon>Micromonosporales</taxon>
        <taxon>Micromonosporaceae</taxon>
        <taxon>Micromonospora</taxon>
    </lineage>
</organism>
<dbReference type="STRING" id="946078.GA0070622_5613"/>
<evidence type="ECO:0000313" key="2">
    <source>
        <dbReference type="Proteomes" id="UP000199558"/>
    </source>
</evidence>
<keyword evidence="2" id="KW-1185">Reference proteome</keyword>
<sequence>MQIDPDGLAAAGASMRSAADDFSRRLAAFQVRLAGIGGIFGDDETGSLLAMAYEEASGFVFEALAEAADEVGLAGDDLTAMARSHEANEADTSELFHALARRLRG</sequence>
<accession>A0A1A9BHS4</accession>
<gene>
    <name evidence="1" type="ORF">GA0070622_5613</name>
</gene>
<dbReference type="AlphaFoldDB" id="A0A1A9BHS4"/>
<dbReference type="RefSeq" id="WP_091581229.1">
    <property type="nucleotide sequence ID" value="NZ_FLRH01000004.1"/>
</dbReference>
<dbReference type="OrthoDB" id="3627085at2"/>
<evidence type="ECO:0008006" key="3">
    <source>
        <dbReference type="Google" id="ProtNLM"/>
    </source>
</evidence>
<name>A0A1A9BHS4_9ACTN</name>
<dbReference type="EMBL" id="FLRH01000004">
    <property type="protein sequence ID" value="SBT68509.1"/>
    <property type="molecule type" value="Genomic_DNA"/>
</dbReference>
<dbReference type="Gene3D" id="1.10.287.1060">
    <property type="entry name" value="ESAT-6-like"/>
    <property type="match status" value="1"/>
</dbReference>
<dbReference type="Proteomes" id="UP000199558">
    <property type="component" value="Unassembled WGS sequence"/>
</dbReference>